<proteinExistence type="inferred from homology"/>
<comment type="similarity">
    <text evidence="1 7">Belongs to the cytochrome P450 family.</text>
</comment>
<dbReference type="AlphaFoldDB" id="D6U7Z7"/>
<keyword evidence="2 7" id="KW-0349">Heme</keyword>
<protein>
    <submittedName>
        <fullName evidence="8">Cytochrome P450</fullName>
    </submittedName>
</protein>
<dbReference type="InterPro" id="IPR017972">
    <property type="entry name" value="Cyt_P450_CS"/>
</dbReference>
<dbReference type="Pfam" id="PF00067">
    <property type="entry name" value="p450"/>
    <property type="match status" value="1"/>
</dbReference>
<dbReference type="FunFam" id="1.10.630.10:FF:000018">
    <property type="entry name" value="Cytochrome P450 monooxygenase"/>
    <property type="match status" value="1"/>
</dbReference>
<dbReference type="OrthoDB" id="142769at2"/>
<evidence type="ECO:0000256" key="7">
    <source>
        <dbReference type="RuleBase" id="RU000461"/>
    </source>
</evidence>
<reference evidence="8 9" key="1">
    <citation type="journal article" date="2011" name="Stand. Genomic Sci.">
        <title>Non-contiguous finished genome sequence and contextual data of the filamentous soil bacterium Ktedonobacter racemifer type strain (SOSP1-21).</title>
        <authorList>
            <person name="Chang Y.J."/>
            <person name="Land M."/>
            <person name="Hauser L."/>
            <person name="Chertkov O."/>
            <person name="Del Rio T.G."/>
            <person name="Nolan M."/>
            <person name="Copeland A."/>
            <person name="Tice H."/>
            <person name="Cheng J.F."/>
            <person name="Lucas S."/>
            <person name="Han C."/>
            <person name="Goodwin L."/>
            <person name="Pitluck S."/>
            <person name="Ivanova N."/>
            <person name="Ovchinikova G."/>
            <person name="Pati A."/>
            <person name="Chen A."/>
            <person name="Palaniappan K."/>
            <person name="Mavromatis K."/>
            <person name="Liolios K."/>
            <person name="Brettin T."/>
            <person name="Fiebig A."/>
            <person name="Rohde M."/>
            <person name="Abt B."/>
            <person name="Goker M."/>
            <person name="Detter J.C."/>
            <person name="Woyke T."/>
            <person name="Bristow J."/>
            <person name="Eisen J.A."/>
            <person name="Markowitz V."/>
            <person name="Hugenholtz P."/>
            <person name="Kyrpides N.C."/>
            <person name="Klenk H.P."/>
            <person name="Lapidus A."/>
        </authorList>
    </citation>
    <scope>NUCLEOTIDE SEQUENCE [LARGE SCALE GENOMIC DNA]</scope>
    <source>
        <strain evidence="9">DSM 44963</strain>
    </source>
</reference>
<evidence type="ECO:0000313" key="8">
    <source>
        <dbReference type="EMBL" id="EFH80008.1"/>
    </source>
</evidence>
<dbReference type="GO" id="GO:0005506">
    <property type="term" value="F:iron ion binding"/>
    <property type="evidence" value="ECO:0007669"/>
    <property type="project" value="InterPro"/>
</dbReference>
<gene>
    <name evidence="8" type="ORF">Krac_0545</name>
</gene>
<evidence type="ECO:0000256" key="2">
    <source>
        <dbReference type="ARBA" id="ARBA00022617"/>
    </source>
</evidence>
<keyword evidence="4 7" id="KW-0560">Oxidoreductase</keyword>
<dbReference type="eggNOG" id="COG2124">
    <property type="taxonomic scope" value="Bacteria"/>
</dbReference>
<dbReference type="PRINTS" id="PR00359">
    <property type="entry name" value="BP450"/>
</dbReference>
<keyword evidence="5 7" id="KW-0408">Iron</keyword>
<dbReference type="PANTHER" id="PTHR46696">
    <property type="entry name" value="P450, PUTATIVE (EUROFUNG)-RELATED"/>
    <property type="match status" value="1"/>
</dbReference>
<dbReference type="GO" id="GO:0004497">
    <property type="term" value="F:monooxygenase activity"/>
    <property type="evidence" value="ECO:0007669"/>
    <property type="project" value="UniProtKB-KW"/>
</dbReference>
<dbReference type="PRINTS" id="PR00385">
    <property type="entry name" value="P450"/>
</dbReference>
<dbReference type="PROSITE" id="PS00086">
    <property type="entry name" value="CYTOCHROME_P450"/>
    <property type="match status" value="1"/>
</dbReference>
<dbReference type="InterPro" id="IPR036396">
    <property type="entry name" value="Cyt_P450_sf"/>
</dbReference>
<keyword evidence="3 7" id="KW-0479">Metal-binding</keyword>
<dbReference type="STRING" id="485913.Krac_0545"/>
<dbReference type="PANTHER" id="PTHR46696:SF1">
    <property type="entry name" value="CYTOCHROME P450 YJIB-RELATED"/>
    <property type="match status" value="1"/>
</dbReference>
<evidence type="ECO:0000256" key="5">
    <source>
        <dbReference type="ARBA" id="ARBA00023004"/>
    </source>
</evidence>
<sequence length="400" mass="45508">MHSTKTSVASLFERLLDPASRPNPYPIYEQMLEIPVAQLDENYFLVSTYHEILFLLHDPSVGKDQRKSKIPVEGLRDVAKQWILFLDPPEHDRLRRLVMHQFTPERITGMQGRVADTVTQLLNAQRDQKQFDLVDAFSYPLPVTVICELLGVPREDETRFHAWADMLTYGLDPALAMDPGITKAFEEISQYMSQLIAERRMHPRDDLATGLALGNDPAGRMDDETLISTMILLLLAGHETTVNLITNSMLTLLRHPQELQKLRDHPERVHLVIEEVLRYDPPVQFATRFALTDMTLHGVTIPQGSGLRLMFAAGDRDPRCFAHPNEFDPDRPDNRHFGFGNGVHYCVGAPLARIEVQVALTELSRRLIQPRLVVDPPPYRANAVLRGPQHLPIAFDRMEA</sequence>
<comment type="caution">
    <text evidence="8">The sequence shown here is derived from an EMBL/GenBank/DDBJ whole genome shotgun (WGS) entry which is preliminary data.</text>
</comment>
<dbReference type="InterPro" id="IPR001128">
    <property type="entry name" value="Cyt_P450"/>
</dbReference>
<dbReference type="Gene3D" id="1.10.630.10">
    <property type="entry name" value="Cytochrome P450"/>
    <property type="match status" value="1"/>
</dbReference>
<evidence type="ECO:0000256" key="3">
    <source>
        <dbReference type="ARBA" id="ARBA00022723"/>
    </source>
</evidence>
<organism evidence="8 9">
    <name type="scientific">Ktedonobacter racemifer DSM 44963</name>
    <dbReference type="NCBI Taxonomy" id="485913"/>
    <lineage>
        <taxon>Bacteria</taxon>
        <taxon>Bacillati</taxon>
        <taxon>Chloroflexota</taxon>
        <taxon>Ktedonobacteria</taxon>
        <taxon>Ktedonobacterales</taxon>
        <taxon>Ktedonobacteraceae</taxon>
        <taxon>Ktedonobacter</taxon>
    </lineage>
</organism>
<keyword evidence="6 7" id="KW-0503">Monooxygenase</keyword>
<dbReference type="GO" id="GO:0016705">
    <property type="term" value="F:oxidoreductase activity, acting on paired donors, with incorporation or reduction of molecular oxygen"/>
    <property type="evidence" value="ECO:0007669"/>
    <property type="project" value="InterPro"/>
</dbReference>
<dbReference type="InterPro" id="IPR002397">
    <property type="entry name" value="Cyt_P450_B"/>
</dbReference>
<dbReference type="InParanoid" id="D6U7Z7"/>
<dbReference type="SUPFAM" id="SSF48264">
    <property type="entry name" value="Cytochrome P450"/>
    <property type="match status" value="1"/>
</dbReference>
<keyword evidence="9" id="KW-1185">Reference proteome</keyword>
<evidence type="ECO:0000313" key="9">
    <source>
        <dbReference type="Proteomes" id="UP000004508"/>
    </source>
</evidence>
<evidence type="ECO:0000256" key="6">
    <source>
        <dbReference type="ARBA" id="ARBA00023033"/>
    </source>
</evidence>
<dbReference type="CDD" id="cd20625">
    <property type="entry name" value="CYP164-like"/>
    <property type="match status" value="1"/>
</dbReference>
<evidence type="ECO:0000256" key="1">
    <source>
        <dbReference type="ARBA" id="ARBA00010617"/>
    </source>
</evidence>
<dbReference type="EMBL" id="ADVG01000005">
    <property type="protein sequence ID" value="EFH80008.1"/>
    <property type="molecule type" value="Genomic_DNA"/>
</dbReference>
<name>D6U7Z7_KTERA</name>
<accession>D6U7Z7</accession>
<dbReference type="GO" id="GO:0020037">
    <property type="term" value="F:heme binding"/>
    <property type="evidence" value="ECO:0007669"/>
    <property type="project" value="InterPro"/>
</dbReference>
<dbReference type="RefSeq" id="WP_007922274.1">
    <property type="nucleotide sequence ID" value="NZ_ADVG01000005.1"/>
</dbReference>
<evidence type="ECO:0000256" key="4">
    <source>
        <dbReference type="ARBA" id="ARBA00023002"/>
    </source>
</evidence>
<dbReference type="Proteomes" id="UP000004508">
    <property type="component" value="Unassembled WGS sequence"/>
</dbReference>